<sequence length="61" mass="7051">MTTETLPATDPALIAQVVRDARKQLDRARAWKVNPDFAERQWRIENPGLSDLLDRYEGIEL</sequence>
<dbReference type="AlphaFoldDB" id="A0A9X1NB99"/>
<evidence type="ECO:0000313" key="1">
    <source>
        <dbReference type="EMBL" id="MCD5310940.1"/>
    </source>
</evidence>
<proteinExistence type="predicted"/>
<gene>
    <name evidence="1" type="ORF">LR394_08535</name>
</gene>
<accession>A0A9X1NB99</accession>
<evidence type="ECO:0000313" key="2">
    <source>
        <dbReference type="Proteomes" id="UP001138997"/>
    </source>
</evidence>
<dbReference type="EMBL" id="JAJOMB010000003">
    <property type="protein sequence ID" value="MCD5310940.1"/>
    <property type="molecule type" value="Genomic_DNA"/>
</dbReference>
<keyword evidence="2" id="KW-1185">Reference proteome</keyword>
<reference evidence="1" key="1">
    <citation type="submission" date="2021-11" db="EMBL/GenBank/DDBJ databases">
        <title>Streptomyces corallinus and Kineosporia corallina sp. nov., two new coral-derived marine actinobacteria.</title>
        <authorList>
            <person name="Buangrab K."/>
            <person name="Sutthacheep M."/>
            <person name="Yeemin T."/>
            <person name="Harunari E."/>
            <person name="Igarashi Y."/>
            <person name="Sripreechasak P."/>
            <person name="Kanchanasin P."/>
            <person name="Tanasupawat S."/>
            <person name="Phongsopitanun W."/>
        </authorList>
    </citation>
    <scope>NUCLEOTIDE SEQUENCE</scope>
    <source>
        <strain evidence="1">JCM 31032</strain>
    </source>
</reference>
<dbReference type="Proteomes" id="UP001138997">
    <property type="component" value="Unassembled WGS sequence"/>
</dbReference>
<comment type="caution">
    <text evidence="1">The sequence shown here is derived from an EMBL/GenBank/DDBJ whole genome shotgun (WGS) entry which is preliminary data.</text>
</comment>
<name>A0A9X1NB99_9ACTN</name>
<protein>
    <submittedName>
        <fullName evidence="1">Uncharacterized protein</fullName>
    </submittedName>
</protein>
<dbReference type="RefSeq" id="WP_231440116.1">
    <property type="nucleotide sequence ID" value="NZ_JAJOMB010000003.1"/>
</dbReference>
<organism evidence="1 2">
    <name type="scientific">Kineosporia babensis</name>
    <dbReference type="NCBI Taxonomy" id="499548"/>
    <lineage>
        <taxon>Bacteria</taxon>
        <taxon>Bacillati</taxon>
        <taxon>Actinomycetota</taxon>
        <taxon>Actinomycetes</taxon>
        <taxon>Kineosporiales</taxon>
        <taxon>Kineosporiaceae</taxon>
        <taxon>Kineosporia</taxon>
    </lineage>
</organism>